<feature type="domain" description="Inhibitor I9" evidence="4">
    <location>
        <begin position="32"/>
        <end position="123"/>
    </location>
</feature>
<dbReference type="GO" id="GO:0004252">
    <property type="term" value="F:serine-type endopeptidase activity"/>
    <property type="evidence" value="ECO:0007669"/>
    <property type="project" value="InterPro"/>
</dbReference>
<dbReference type="InterPro" id="IPR010259">
    <property type="entry name" value="S8pro/Inhibitor_I9"/>
</dbReference>
<keyword evidence="5" id="KW-0645">Protease</keyword>
<dbReference type="InterPro" id="IPR037045">
    <property type="entry name" value="S8pro/Inhibitor_I9_sf"/>
</dbReference>
<dbReference type="Gene3D" id="3.30.70.80">
    <property type="entry name" value="Peptidase S8 propeptide/proteinase inhibitor I9"/>
    <property type="match status" value="1"/>
</dbReference>
<evidence type="ECO:0000259" key="4">
    <source>
        <dbReference type="Pfam" id="PF05922"/>
    </source>
</evidence>
<evidence type="ECO:0000256" key="1">
    <source>
        <dbReference type="ARBA" id="ARBA00011073"/>
    </source>
</evidence>
<name>A0A1D1Y5X0_9ARAE</name>
<protein>
    <submittedName>
        <fullName evidence="5">Subtilisin-like protease SDD1</fullName>
    </submittedName>
</protein>
<keyword evidence="5" id="KW-0378">Hydrolase</keyword>
<evidence type="ECO:0000313" key="5">
    <source>
        <dbReference type="EMBL" id="JAT50041.1"/>
    </source>
</evidence>
<feature type="chain" id="PRO_5008899951" evidence="3">
    <location>
        <begin position="28"/>
        <end position="162"/>
    </location>
</feature>
<organism evidence="5">
    <name type="scientific">Anthurium amnicola</name>
    <dbReference type="NCBI Taxonomy" id="1678845"/>
    <lineage>
        <taxon>Eukaryota</taxon>
        <taxon>Viridiplantae</taxon>
        <taxon>Streptophyta</taxon>
        <taxon>Embryophyta</taxon>
        <taxon>Tracheophyta</taxon>
        <taxon>Spermatophyta</taxon>
        <taxon>Magnoliopsida</taxon>
        <taxon>Liliopsida</taxon>
        <taxon>Araceae</taxon>
        <taxon>Pothoideae</taxon>
        <taxon>Potheae</taxon>
        <taxon>Anthurium</taxon>
    </lineage>
</organism>
<evidence type="ECO:0000256" key="3">
    <source>
        <dbReference type="SAM" id="SignalP"/>
    </source>
</evidence>
<gene>
    <name evidence="5" type="primary">SDD1_15</name>
    <name evidence="5" type="ORF">g.3481</name>
</gene>
<evidence type="ECO:0000256" key="2">
    <source>
        <dbReference type="ARBA" id="ARBA00022729"/>
    </source>
</evidence>
<comment type="similarity">
    <text evidence="1">Belongs to the peptidase S8 family.</text>
</comment>
<dbReference type="GO" id="GO:0006508">
    <property type="term" value="P:proteolysis"/>
    <property type="evidence" value="ECO:0007669"/>
    <property type="project" value="UniProtKB-KW"/>
</dbReference>
<feature type="non-terminal residue" evidence="5">
    <location>
        <position position="162"/>
    </location>
</feature>
<feature type="signal peptide" evidence="3">
    <location>
        <begin position="1"/>
        <end position="27"/>
    </location>
</feature>
<dbReference type="InterPro" id="IPR036852">
    <property type="entry name" value="Peptidase_S8/S53_dom_sf"/>
</dbReference>
<reference evidence="5" key="1">
    <citation type="submission" date="2015-07" db="EMBL/GenBank/DDBJ databases">
        <title>Transcriptome Assembly of Anthurium amnicola.</title>
        <authorList>
            <person name="Suzuki J."/>
        </authorList>
    </citation>
    <scope>NUCLEOTIDE SEQUENCE</scope>
</reference>
<dbReference type="SUPFAM" id="SSF52743">
    <property type="entry name" value="Subtilisin-like"/>
    <property type="match status" value="1"/>
</dbReference>
<keyword evidence="2 3" id="KW-0732">Signal</keyword>
<dbReference type="AlphaFoldDB" id="A0A1D1Y5X0"/>
<dbReference type="Pfam" id="PF05922">
    <property type="entry name" value="Inhibitor_I9"/>
    <property type="match status" value="1"/>
</dbReference>
<dbReference type="EMBL" id="GDJX01017895">
    <property type="protein sequence ID" value="JAT50041.1"/>
    <property type="molecule type" value="Transcribed_RNA"/>
</dbReference>
<proteinExistence type="inferred from homology"/>
<sequence>MGPLLYHRHLLFSLCFYCCSLPLHAHARVLQTYIVQLHPQPLVPNMSSSTLQWHLSFLHKSTTLVPSGEEEEGEEEDFTSRLLYSYHTAFDGFAASLAAEEAEALRGVPGVVSVRPDRRLQLQTTYSHRFLGLGSSPGGAWARSGFGGGAIIGVLDTGVWPE</sequence>
<dbReference type="PANTHER" id="PTHR10795">
    <property type="entry name" value="PROPROTEIN CONVERTASE SUBTILISIN/KEXIN"/>
    <property type="match status" value="1"/>
</dbReference>
<dbReference type="InterPro" id="IPR045051">
    <property type="entry name" value="SBT"/>
</dbReference>
<accession>A0A1D1Y5X0</accession>